<proteinExistence type="predicted"/>
<accession>A0A2P1QUR5</accession>
<dbReference type="EMBL" id="CP027843">
    <property type="protein sequence ID" value="AVQ12652.1"/>
    <property type="molecule type" value="Genomic_DNA"/>
</dbReference>
<protein>
    <submittedName>
        <fullName evidence="2">Uncharacterized protein</fullName>
    </submittedName>
</protein>
<keyword evidence="1" id="KW-0812">Transmembrane</keyword>
<sequence length="67" mass="8047">MLYGDFVLDISFLQTILFALFAILTLFQGRLFTKHPQKMFLPLFLLFKETFMLKHILKKYISILLYL</sequence>
<organism evidence="2 3">
    <name type="scientific">Leptospira santarosai</name>
    <dbReference type="NCBI Taxonomy" id="28183"/>
    <lineage>
        <taxon>Bacteria</taxon>
        <taxon>Pseudomonadati</taxon>
        <taxon>Spirochaetota</taxon>
        <taxon>Spirochaetia</taxon>
        <taxon>Leptospirales</taxon>
        <taxon>Leptospiraceae</taxon>
        <taxon>Leptospira</taxon>
    </lineage>
</organism>
<evidence type="ECO:0000313" key="3">
    <source>
        <dbReference type="Proteomes" id="UP000033961"/>
    </source>
</evidence>
<keyword evidence="1" id="KW-1133">Transmembrane helix</keyword>
<keyword evidence="1" id="KW-0472">Membrane</keyword>
<dbReference type="AlphaFoldDB" id="A0A2P1QUR5"/>
<feature type="transmembrane region" description="Helical" evidence="1">
    <location>
        <begin position="6"/>
        <end position="27"/>
    </location>
</feature>
<gene>
    <name evidence="2" type="ORF">XB16_2332</name>
</gene>
<dbReference type="Proteomes" id="UP000033961">
    <property type="component" value="Chromosome I"/>
</dbReference>
<name>A0A2P1QUR5_9LEPT</name>
<evidence type="ECO:0000256" key="1">
    <source>
        <dbReference type="SAM" id="Phobius"/>
    </source>
</evidence>
<reference evidence="2 3" key="1">
    <citation type="journal article" date="2015" name="Genome Announc.">
        <title>Draft Genome Sequences of Leptospira santarosai Strains U160, U164, and U233, Isolated from Asymptomatic Cattle.</title>
        <authorList>
            <person name="Kremer F.S."/>
            <person name="Eslabao M.R."/>
            <person name="Provisor M."/>
            <person name="Woloski R.D."/>
            <person name="Ramires O.V."/>
            <person name="Moreno L.Z."/>
            <person name="Moreno A.M."/>
            <person name="Hamond C."/>
            <person name="Lilenbaum W."/>
            <person name="Dellagostin O.A."/>
        </authorList>
    </citation>
    <scope>NUCLEOTIDE SEQUENCE [LARGE SCALE GENOMIC DNA]</scope>
    <source>
        <strain evidence="2 3">U160</strain>
    </source>
</reference>
<evidence type="ECO:0000313" key="2">
    <source>
        <dbReference type="EMBL" id="AVQ12652.1"/>
    </source>
</evidence>